<protein>
    <submittedName>
        <fullName evidence="1">Uncharacterized protein</fullName>
    </submittedName>
</protein>
<dbReference type="EMBL" id="BARU01014488">
    <property type="protein sequence ID" value="GAH33422.1"/>
    <property type="molecule type" value="Genomic_DNA"/>
</dbReference>
<gene>
    <name evidence="1" type="ORF">S03H2_25537</name>
</gene>
<organism evidence="1">
    <name type="scientific">marine sediment metagenome</name>
    <dbReference type="NCBI Taxonomy" id="412755"/>
    <lineage>
        <taxon>unclassified sequences</taxon>
        <taxon>metagenomes</taxon>
        <taxon>ecological metagenomes</taxon>
    </lineage>
</organism>
<reference evidence="1" key="1">
    <citation type="journal article" date="2014" name="Front. Microbiol.">
        <title>High frequency of phylogenetically diverse reductive dehalogenase-homologous genes in deep subseafloor sedimentary metagenomes.</title>
        <authorList>
            <person name="Kawai M."/>
            <person name="Futagami T."/>
            <person name="Toyoda A."/>
            <person name="Takaki Y."/>
            <person name="Nishi S."/>
            <person name="Hori S."/>
            <person name="Arai W."/>
            <person name="Tsubouchi T."/>
            <person name="Morono Y."/>
            <person name="Uchiyama I."/>
            <person name="Ito T."/>
            <person name="Fujiyama A."/>
            <person name="Inagaki F."/>
            <person name="Takami H."/>
        </authorList>
    </citation>
    <scope>NUCLEOTIDE SEQUENCE</scope>
    <source>
        <strain evidence="1">Expedition CK06-06</strain>
    </source>
</reference>
<feature type="non-terminal residue" evidence="1">
    <location>
        <position position="1"/>
    </location>
</feature>
<accession>X1ELF7</accession>
<evidence type="ECO:0000313" key="1">
    <source>
        <dbReference type="EMBL" id="GAH33422.1"/>
    </source>
</evidence>
<sequence>KNNTANTDTTVPNCILKILYSATGNVAKTIGHITL</sequence>
<proteinExistence type="predicted"/>
<name>X1ELF7_9ZZZZ</name>
<comment type="caution">
    <text evidence="1">The sequence shown here is derived from an EMBL/GenBank/DDBJ whole genome shotgun (WGS) entry which is preliminary data.</text>
</comment>
<dbReference type="AlphaFoldDB" id="X1ELF7"/>